<dbReference type="InterPro" id="IPR003598">
    <property type="entry name" value="Ig_sub2"/>
</dbReference>
<dbReference type="EMBL" id="JANPWB010000015">
    <property type="protein sequence ID" value="KAJ1093729.1"/>
    <property type="molecule type" value="Genomic_DNA"/>
</dbReference>
<proteinExistence type="predicted"/>
<reference evidence="3" key="1">
    <citation type="journal article" date="2022" name="bioRxiv">
        <title>Sequencing and chromosome-scale assembly of the giantPleurodeles waltlgenome.</title>
        <authorList>
            <person name="Brown T."/>
            <person name="Elewa A."/>
            <person name="Iarovenko S."/>
            <person name="Subramanian E."/>
            <person name="Araus A.J."/>
            <person name="Petzold A."/>
            <person name="Susuki M."/>
            <person name="Suzuki K.-i.T."/>
            <person name="Hayashi T."/>
            <person name="Toyoda A."/>
            <person name="Oliveira C."/>
            <person name="Osipova E."/>
            <person name="Leigh N.D."/>
            <person name="Simon A."/>
            <person name="Yun M.H."/>
        </authorList>
    </citation>
    <scope>NUCLEOTIDE SEQUENCE</scope>
    <source>
        <strain evidence="3">20211129_DDA</strain>
        <tissue evidence="3">Liver</tissue>
    </source>
</reference>
<dbReference type="SUPFAM" id="SSF48726">
    <property type="entry name" value="Immunoglobulin"/>
    <property type="match status" value="1"/>
</dbReference>
<dbReference type="Gene3D" id="2.60.40.10">
    <property type="entry name" value="Immunoglobulins"/>
    <property type="match status" value="1"/>
</dbReference>
<evidence type="ECO:0000313" key="3">
    <source>
        <dbReference type="EMBL" id="KAJ1093729.1"/>
    </source>
</evidence>
<dbReference type="InterPro" id="IPR007110">
    <property type="entry name" value="Ig-like_dom"/>
</dbReference>
<organism evidence="3 4">
    <name type="scientific">Pleurodeles waltl</name>
    <name type="common">Iberian ribbed newt</name>
    <dbReference type="NCBI Taxonomy" id="8319"/>
    <lineage>
        <taxon>Eukaryota</taxon>
        <taxon>Metazoa</taxon>
        <taxon>Chordata</taxon>
        <taxon>Craniata</taxon>
        <taxon>Vertebrata</taxon>
        <taxon>Euteleostomi</taxon>
        <taxon>Amphibia</taxon>
        <taxon>Batrachia</taxon>
        <taxon>Caudata</taxon>
        <taxon>Salamandroidea</taxon>
        <taxon>Salamandridae</taxon>
        <taxon>Pleurodelinae</taxon>
        <taxon>Pleurodeles</taxon>
    </lineage>
</organism>
<dbReference type="PROSITE" id="PS50835">
    <property type="entry name" value="IG_LIKE"/>
    <property type="match status" value="1"/>
</dbReference>
<comment type="caution">
    <text evidence="3">The sequence shown here is derived from an EMBL/GenBank/DDBJ whole genome shotgun (WGS) entry which is preliminary data.</text>
</comment>
<feature type="chain" id="PRO_5043854694" description="Ig-like domain-containing protein" evidence="1">
    <location>
        <begin position="21"/>
        <end position="122"/>
    </location>
</feature>
<dbReference type="PANTHER" id="PTHR23267">
    <property type="entry name" value="IMMUNOGLOBULIN LIGHT CHAIN"/>
    <property type="match status" value="1"/>
</dbReference>
<evidence type="ECO:0000259" key="2">
    <source>
        <dbReference type="PROSITE" id="PS50835"/>
    </source>
</evidence>
<accession>A0AAV7LRW7</accession>
<keyword evidence="4" id="KW-1185">Reference proteome</keyword>
<dbReference type="Proteomes" id="UP001066276">
    <property type="component" value="Chromosome 11"/>
</dbReference>
<dbReference type="InterPro" id="IPR050150">
    <property type="entry name" value="IgV_Light_Chain"/>
</dbReference>
<sequence length="122" mass="13117">MSWASLLLLALSELCACSVAQYVVTQSPSVSVPPGQSVTLTCTKTSDSYSFHWHQQKPGGAPRFVWYGSSTRGPGIPDRFSGSTSGTTGTLQVSNAQPEDDAVYYCCVWDNTGKQYHSDTAL</sequence>
<protein>
    <recommendedName>
        <fullName evidence="2">Ig-like domain-containing protein</fullName>
    </recommendedName>
</protein>
<dbReference type="InterPro" id="IPR036179">
    <property type="entry name" value="Ig-like_dom_sf"/>
</dbReference>
<gene>
    <name evidence="3" type="ORF">NDU88_006821</name>
</gene>
<evidence type="ECO:0000256" key="1">
    <source>
        <dbReference type="SAM" id="SignalP"/>
    </source>
</evidence>
<keyword evidence="1" id="KW-0732">Signal</keyword>
<dbReference type="SMART" id="SM00406">
    <property type="entry name" value="IGv"/>
    <property type="match status" value="1"/>
</dbReference>
<dbReference type="InterPro" id="IPR013106">
    <property type="entry name" value="Ig_V-set"/>
</dbReference>
<dbReference type="SMART" id="SM00409">
    <property type="entry name" value="IG"/>
    <property type="match status" value="1"/>
</dbReference>
<name>A0AAV7LRW7_PLEWA</name>
<dbReference type="InterPro" id="IPR003599">
    <property type="entry name" value="Ig_sub"/>
</dbReference>
<feature type="domain" description="Ig-like" evidence="2">
    <location>
        <begin position="20"/>
        <end position="122"/>
    </location>
</feature>
<dbReference type="InterPro" id="IPR013783">
    <property type="entry name" value="Ig-like_fold"/>
</dbReference>
<dbReference type="AlphaFoldDB" id="A0AAV7LRW7"/>
<dbReference type="Pfam" id="PF07686">
    <property type="entry name" value="V-set"/>
    <property type="match status" value="1"/>
</dbReference>
<dbReference type="SMART" id="SM00408">
    <property type="entry name" value="IGc2"/>
    <property type="match status" value="1"/>
</dbReference>
<evidence type="ECO:0000313" key="4">
    <source>
        <dbReference type="Proteomes" id="UP001066276"/>
    </source>
</evidence>
<feature type="signal peptide" evidence="1">
    <location>
        <begin position="1"/>
        <end position="20"/>
    </location>
</feature>